<evidence type="ECO:0000259" key="3">
    <source>
        <dbReference type="PROSITE" id="PS50004"/>
    </source>
</evidence>
<dbReference type="InterPro" id="IPR000008">
    <property type="entry name" value="C2_dom"/>
</dbReference>
<keyword evidence="2" id="KW-1133">Transmembrane helix</keyword>
<keyword evidence="2" id="KW-0812">Transmembrane</keyword>
<keyword evidence="2" id="KW-0472">Membrane</keyword>
<evidence type="ECO:0000256" key="1">
    <source>
        <dbReference type="SAM" id="MobiDB-lite"/>
    </source>
</evidence>
<reference evidence="4" key="1">
    <citation type="submission" date="2021-01" db="EMBL/GenBank/DDBJ databases">
        <authorList>
            <person name="Corre E."/>
            <person name="Pelletier E."/>
            <person name="Niang G."/>
            <person name="Scheremetjew M."/>
            <person name="Finn R."/>
            <person name="Kale V."/>
            <person name="Holt S."/>
            <person name="Cochrane G."/>
            <person name="Meng A."/>
            <person name="Brown T."/>
            <person name="Cohen L."/>
        </authorList>
    </citation>
    <scope>NUCLEOTIDE SEQUENCE</scope>
    <source>
        <strain evidence="4">CCMP127</strain>
    </source>
</reference>
<organism evidence="4">
    <name type="scientific">Amphora coffeiformis</name>
    <dbReference type="NCBI Taxonomy" id="265554"/>
    <lineage>
        <taxon>Eukaryota</taxon>
        <taxon>Sar</taxon>
        <taxon>Stramenopiles</taxon>
        <taxon>Ochrophyta</taxon>
        <taxon>Bacillariophyta</taxon>
        <taxon>Bacillariophyceae</taxon>
        <taxon>Bacillariophycidae</taxon>
        <taxon>Thalassiophysales</taxon>
        <taxon>Catenulaceae</taxon>
        <taxon>Amphora</taxon>
    </lineage>
</organism>
<feature type="region of interest" description="Disordered" evidence="1">
    <location>
        <begin position="1120"/>
        <end position="1148"/>
    </location>
</feature>
<protein>
    <recommendedName>
        <fullName evidence="3">C2 domain-containing protein</fullName>
    </recommendedName>
</protein>
<dbReference type="AlphaFoldDB" id="A0A7S3PCB1"/>
<evidence type="ECO:0000313" key="4">
    <source>
        <dbReference type="EMBL" id="CAE0419429.1"/>
    </source>
</evidence>
<dbReference type="PROSITE" id="PS50004">
    <property type="entry name" value="C2"/>
    <property type="match status" value="1"/>
</dbReference>
<dbReference type="Gene3D" id="2.60.40.150">
    <property type="entry name" value="C2 domain"/>
    <property type="match status" value="1"/>
</dbReference>
<feature type="transmembrane region" description="Helical" evidence="2">
    <location>
        <begin position="951"/>
        <end position="982"/>
    </location>
</feature>
<dbReference type="EMBL" id="HBIM01021859">
    <property type="protein sequence ID" value="CAE0419429.1"/>
    <property type="molecule type" value="Transcribed_RNA"/>
</dbReference>
<feature type="region of interest" description="Disordered" evidence="1">
    <location>
        <begin position="1"/>
        <end position="22"/>
    </location>
</feature>
<accession>A0A7S3PCB1</accession>
<feature type="domain" description="C2" evidence="3">
    <location>
        <begin position="241"/>
        <end position="364"/>
    </location>
</feature>
<feature type="compositionally biased region" description="Polar residues" evidence="1">
    <location>
        <begin position="1132"/>
        <end position="1142"/>
    </location>
</feature>
<dbReference type="InterPro" id="IPR035892">
    <property type="entry name" value="C2_domain_sf"/>
</dbReference>
<sequence length="1148" mass="131447">MYSRIQKKVSLSVSPHRPAITGPPAVSEHDMYLYIPAHLPWVAKDVEHSQSTFCVEIPTSDDSYGAGDVLETLSESEENVIVENLPGVPEGDEVRDDLFDEMITAKKRGRPLRIYFRCSKGSPEKALWIRAFSRIGRFSNEVRQKKSLLIALASPLYMGPSRVRTRNKDGADFARATRQLDRDDSEAATSTATSGVCLTEHIEGMARLKDQKRRSKEYKVLPHYAYPHRWMTYQEMREEMLLPSAHFHDLRVPDTKEKEIGSLRVEVLECIGLPKLDRMSETDGVVYLVCGKYAFSTDVIANHANPMWLRYAKRACVFPIFHAYARLFVGVFDDDGENSKDDFAGRVVVNLARLRPASTYDVTLPLRLSTHAFARKKRGAIRLRFTLNWNNEREALLSYIPSKINIPLPQHSKPNLDVTIPCGDPKAFRNIALTVHGSHMQGRFTFPKVKAVIREMNFTRKTMINLIRQEIFDIREWRTPSVSAYVFMAWMHCIYSNSFSLVPAYTVFYFVLLLMRTYAIYGMDGPSQRGFLPPSWEELLGTLVRGGKSNQDGAIQPLNMVMRSRPPREPGRFSYLPLEESVDYKVSTHVPWFKWLLGGLGFLPEGEDEVELDEYHLEFPFADGKIYPKFRVRECLAGRKDDKDNEVSWHGSSENVTDSLRMTRDHNGEIRLIPRFDMDFEIMRKDSSGLRDYDEEEKNFATRQAIRHTRKAATHNLRKTANDVCEATGINHMASGISQVVSPLKTGVEHMGHAMLEYNSGHRRRKSLGSDTDTVSSTFAGEHVHMDYFGEVVPSAQTRKVENKDGTEHSVPSNATVADSTSKGSECQPWPDQDLDQSGPSTNKKLTDDLNESKDKMHELTWHLFDDKVYTIKDSKACYFGDAKKSAKRRKNDIPKQLNKLLQVDQYSNNNPFVARLGLYVEPIVESALSFLSMFRALFNAVTWQDPMLTFWLSIFLSVLALVLFIFPWRIFLFFVGGFLVGPQNYVIRRLRESGHLPPRKVFTRVHSKKEVEQGPITYGHVGLHGILGPKPRPEVDPKEVQHVVVPYSPLMYQRFYDWPPEPQYAQVKAESPANKISKPAHIRSKSQSLGSVVSETHQAAWRNFRRRFHRRSISMDEAPTRFTRTRHHSSDWQTLPWQGTLSPKKER</sequence>
<dbReference type="Pfam" id="PF00168">
    <property type="entry name" value="C2"/>
    <property type="match status" value="1"/>
</dbReference>
<name>A0A7S3PCB1_9STRA</name>
<proteinExistence type="predicted"/>
<dbReference type="SUPFAM" id="SSF49562">
    <property type="entry name" value="C2 domain (Calcium/lipid-binding domain, CaLB)"/>
    <property type="match status" value="1"/>
</dbReference>
<feature type="region of interest" description="Disordered" evidence="1">
    <location>
        <begin position="801"/>
        <end position="848"/>
    </location>
</feature>
<feature type="region of interest" description="Disordered" evidence="1">
    <location>
        <begin position="1071"/>
        <end position="1092"/>
    </location>
</feature>
<evidence type="ECO:0000256" key="2">
    <source>
        <dbReference type="SAM" id="Phobius"/>
    </source>
</evidence>
<gene>
    <name evidence="4" type="ORF">ACOF00016_LOCUS16270</name>
</gene>
<feature type="transmembrane region" description="Helical" evidence="2">
    <location>
        <begin position="917"/>
        <end position="939"/>
    </location>
</feature>
<feature type="compositionally biased region" description="Polar residues" evidence="1">
    <location>
        <begin position="810"/>
        <end position="825"/>
    </location>
</feature>